<sequence>MKQVSVFENSKVTDQIIFKPRKIMLDSTRVELTEWLQCFKKELCQSQCVNTQNAKCLTRQAKTNQSKITKGGTEEVILMRRGRVAGLFPKHLKKKNLKRIKYSFKKEKKKKKKT</sequence>
<dbReference type="AlphaFoldDB" id="A0A0L8HPP4"/>
<dbReference type="EMBL" id="KQ417591">
    <property type="protein sequence ID" value="KOF91206.1"/>
    <property type="molecule type" value="Genomic_DNA"/>
</dbReference>
<accession>A0A0L8HPP4</accession>
<gene>
    <name evidence="1" type="ORF">OCBIM_22009413mg</name>
</gene>
<proteinExistence type="predicted"/>
<name>A0A0L8HPP4_OCTBM</name>
<organism evidence="1">
    <name type="scientific">Octopus bimaculoides</name>
    <name type="common">California two-spotted octopus</name>
    <dbReference type="NCBI Taxonomy" id="37653"/>
    <lineage>
        <taxon>Eukaryota</taxon>
        <taxon>Metazoa</taxon>
        <taxon>Spiralia</taxon>
        <taxon>Lophotrochozoa</taxon>
        <taxon>Mollusca</taxon>
        <taxon>Cephalopoda</taxon>
        <taxon>Coleoidea</taxon>
        <taxon>Octopodiformes</taxon>
        <taxon>Octopoda</taxon>
        <taxon>Incirrata</taxon>
        <taxon>Octopodidae</taxon>
        <taxon>Octopus</taxon>
    </lineage>
</organism>
<reference evidence="1" key="1">
    <citation type="submission" date="2015-07" db="EMBL/GenBank/DDBJ databases">
        <title>MeaNS - Measles Nucleotide Surveillance Program.</title>
        <authorList>
            <person name="Tran T."/>
            <person name="Druce J."/>
        </authorList>
    </citation>
    <scope>NUCLEOTIDE SEQUENCE</scope>
    <source>
        <strain evidence="1">UCB-OBI-ISO-001</strain>
        <tissue evidence="1">Gonad</tissue>
    </source>
</reference>
<evidence type="ECO:0000313" key="1">
    <source>
        <dbReference type="EMBL" id="KOF91206.1"/>
    </source>
</evidence>
<protein>
    <submittedName>
        <fullName evidence="1">Uncharacterized protein</fullName>
    </submittedName>
</protein>